<evidence type="ECO:0000256" key="6">
    <source>
        <dbReference type="ARBA" id="ARBA00022946"/>
    </source>
</evidence>
<evidence type="ECO:0000256" key="8">
    <source>
        <dbReference type="ARBA" id="ARBA00023128"/>
    </source>
</evidence>
<dbReference type="GO" id="GO:0071949">
    <property type="term" value="F:FAD binding"/>
    <property type="evidence" value="ECO:0007669"/>
    <property type="project" value="TreeGrafter"/>
</dbReference>
<dbReference type="Pfam" id="PF07992">
    <property type="entry name" value="Pyr_redox_2"/>
    <property type="match status" value="1"/>
</dbReference>
<sequence>MLPLSRRGLPSSARRSIKATRFFATHENKDKYKVVVVGGGSAGLTVANQIYNRFKAGGKALNSDDIAVVDAAEFHYYQPGWTLVGSGLRQKTEFRRPLQSLIPGHITRISENVQSFSPDKSSVKTTSGRTLSYDVLVVAAGLKTNWDSISGLSNALADPSSGVSSIYSYDTCDKVWNDIDGLRSGRAIFTQPAGVIKCAGAPQKIMWMAWDRYQKTGRGKNVQVDFRTGMPSMFSVKKYSDALNELRIERGVGAEFQHNLVSVDVGNRKATFQKTDGSKTEEDYTLLHVSPPMGPLDFIKSSPIVDATGWVEVDPATLRHVKPEYGNIFALGDCSSLPTSKTAAAITSQAPVLTENLFSVVDSGEVSSAKYDGYTSCPLLTGYGELMLAEFKYGLEPKESFASYLGDQRQRRRIFYHLKKDVFPWAYWNGMIKGTWYGPTGPIRPTFS</sequence>
<accession>A0A5M3N1D9</accession>
<dbReference type="PANTHER" id="PTHR10632:SF2">
    <property type="entry name" value="SULFIDE:QUINONE OXIDOREDUCTASE, MITOCHONDRIAL"/>
    <property type="match status" value="1"/>
</dbReference>
<keyword evidence="13" id="KW-1185">Reference proteome</keyword>
<evidence type="ECO:0000259" key="11">
    <source>
        <dbReference type="Pfam" id="PF07992"/>
    </source>
</evidence>
<comment type="similarity">
    <text evidence="9">Belongs to the SQRD family.</text>
</comment>
<dbReference type="GO" id="GO:0048038">
    <property type="term" value="F:quinone binding"/>
    <property type="evidence" value="ECO:0007669"/>
    <property type="project" value="UniProtKB-KW"/>
</dbReference>
<comment type="caution">
    <text evidence="12">The sequence shown here is derived from an EMBL/GenBank/DDBJ whole genome shotgun (WGS) entry which is preliminary data.</text>
</comment>
<dbReference type="GO" id="GO:0070221">
    <property type="term" value="P:sulfide oxidation, using sulfide:quinone oxidoreductase"/>
    <property type="evidence" value="ECO:0007669"/>
    <property type="project" value="TreeGrafter"/>
</dbReference>
<dbReference type="GO" id="GO:0005739">
    <property type="term" value="C:mitochondrion"/>
    <property type="evidence" value="ECO:0007669"/>
    <property type="project" value="UniProtKB-SubCell"/>
</dbReference>
<dbReference type="InterPro" id="IPR036188">
    <property type="entry name" value="FAD/NAD-bd_sf"/>
</dbReference>
<keyword evidence="8" id="KW-0496">Mitochondrion</keyword>
<organism evidence="12 13">
    <name type="scientific">Coniophora puteana (strain RWD-64-598)</name>
    <name type="common">Brown rot fungus</name>
    <dbReference type="NCBI Taxonomy" id="741705"/>
    <lineage>
        <taxon>Eukaryota</taxon>
        <taxon>Fungi</taxon>
        <taxon>Dikarya</taxon>
        <taxon>Basidiomycota</taxon>
        <taxon>Agaricomycotina</taxon>
        <taxon>Agaricomycetes</taxon>
        <taxon>Agaricomycetidae</taxon>
        <taxon>Boletales</taxon>
        <taxon>Coniophorineae</taxon>
        <taxon>Coniophoraceae</taxon>
        <taxon>Coniophora</taxon>
    </lineage>
</organism>
<dbReference type="GO" id="GO:0070224">
    <property type="term" value="F:sulfide:quinone oxidoreductase activity"/>
    <property type="evidence" value="ECO:0007669"/>
    <property type="project" value="TreeGrafter"/>
</dbReference>
<feature type="domain" description="FAD/NAD(P)-binding" evidence="11">
    <location>
        <begin position="32"/>
        <end position="152"/>
    </location>
</feature>
<dbReference type="FunFam" id="3.50.50.60:FF:000034">
    <property type="entry name" value="sulfide:quinone oxidoreductase, mitochondrial"/>
    <property type="match status" value="1"/>
</dbReference>
<dbReference type="SUPFAM" id="SSF51905">
    <property type="entry name" value="FAD/NAD(P)-binding domain"/>
    <property type="match status" value="2"/>
</dbReference>
<keyword evidence="3" id="KW-0285">Flavoprotein</keyword>
<reference evidence="13" key="1">
    <citation type="journal article" date="2012" name="Science">
        <title>The Paleozoic origin of enzymatic lignin decomposition reconstructed from 31 fungal genomes.</title>
        <authorList>
            <person name="Floudas D."/>
            <person name="Binder M."/>
            <person name="Riley R."/>
            <person name="Barry K."/>
            <person name="Blanchette R.A."/>
            <person name="Henrissat B."/>
            <person name="Martinez A.T."/>
            <person name="Otillar R."/>
            <person name="Spatafora J.W."/>
            <person name="Yadav J.S."/>
            <person name="Aerts A."/>
            <person name="Benoit I."/>
            <person name="Boyd A."/>
            <person name="Carlson A."/>
            <person name="Copeland A."/>
            <person name="Coutinho P.M."/>
            <person name="de Vries R.P."/>
            <person name="Ferreira P."/>
            <person name="Findley K."/>
            <person name="Foster B."/>
            <person name="Gaskell J."/>
            <person name="Glotzer D."/>
            <person name="Gorecki P."/>
            <person name="Heitman J."/>
            <person name="Hesse C."/>
            <person name="Hori C."/>
            <person name="Igarashi K."/>
            <person name="Jurgens J.A."/>
            <person name="Kallen N."/>
            <person name="Kersten P."/>
            <person name="Kohler A."/>
            <person name="Kuees U."/>
            <person name="Kumar T.K.A."/>
            <person name="Kuo A."/>
            <person name="LaButti K."/>
            <person name="Larrondo L.F."/>
            <person name="Lindquist E."/>
            <person name="Ling A."/>
            <person name="Lombard V."/>
            <person name="Lucas S."/>
            <person name="Lundell T."/>
            <person name="Martin R."/>
            <person name="McLaughlin D.J."/>
            <person name="Morgenstern I."/>
            <person name="Morin E."/>
            <person name="Murat C."/>
            <person name="Nagy L.G."/>
            <person name="Nolan M."/>
            <person name="Ohm R.A."/>
            <person name="Patyshakuliyeva A."/>
            <person name="Rokas A."/>
            <person name="Ruiz-Duenas F.J."/>
            <person name="Sabat G."/>
            <person name="Salamov A."/>
            <person name="Samejima M."/>
            <person name="Schmutz J."/>
            <person name="Slot J.C."/>
            <person name="St John F."/>
            <person name="Stenlid J."/>
            <person name="Sun H."/>
            <person name="Sun S."/>
            <person name="Syed K."/>
            <person name="Tsang A."/>
            <person name="Wiebenga A."/>
            <person name="Young D."/>
            <person name="Pisabarro A."/>
            <person name="Eastwood D.C."/>
            <person name="Martin F."/>
            <person name="Cullen D."/>
            <person name="Grigoriev I.V."/>
            <person name="Hibbett D.S."/>
        </authorList>
    </citation>
    <scope>NUCLEOTIDE SEQUENCE [LARGE SCALE GENOMIC DNA]</scope>
    <source>
        <strain evidence="13">RWD-64-598 SS2</strain>
    </source>
</reference>
<dbReference type="Gene3D" id="3.50.50.60">
    <property type="entry name" value="FAD/NAD(P)-binding domain"/>
    <property type="match status" value="2"/>
</dbReference>
<evidence type="ECO:0000313" key="13">
    <source>
        <dbReference type="Proteomes" id="UP000053558"/>
    </source>
</evidence>
<gene>
    <name evidence="12" type="ORF">CONPUDRAFT_79894</name>
</gene>
<comment type="cofactor">
    <cofactor evidence="1">
        <name>FAD</name>
        <dbReference type="ChEBI" id="CHEBI:57692"/>
    </cofactor>
</comment>
<dbReference type="AlphaFoldDB" id="A0A5M3N1D9"/>
<dbReference type="Proteomes" id="UP000053558">
    <property type="component" value="Unassembled WGS sequence"/>
</dbReference>
<dbReference type="RefSeq" id="XP_007764291.1">
    <property type="nucleotide sequence ID" value="XM_007766101.1"/>
</dbReference>
<name>A0A5M3N1D9_CONPW</name>
<evidence type="ECO:0000313" key="12">
    <source>
        <dbReference type="EMBL" id="EIW85220.1"/>
    </source>
</evidence>
<protein>
    <recommendedName>
        <fullName evidence="10">Sulfide:quinone oxidoreductase, mitochondrial</fullName>
    </recommendedName>
</protein>
<evidence type="ECO:0000256" key="3">
    <source>
        <dbReference type="ARBA" id="ARBA00022630"/>
    </source>
</evidence>
<proteinExistence type="inferred from homology"/>
<evidence type="ECO:0000256" key="4">
    <source>
        <dbReference type="ARBA" id="ARBA00022719"/>
    </source>
</evidence>
<keyword evidence="6" id="KW-0809">Transit peptide</keyword>
<dbReference type="KEGG" id="cput:CONPUDRAFT_79894"/>
<dbReference type="InterPro" id="IPR023753">
    <property type="entry name" value="FAD/NAD-binding_dom"/>
</dbReference>
<evidence type="ECO:0000256" key="5">
    <source>
        <dbReference type="ARBA" id="ARBA00022827"/>
    </source>
</evidence>
<dbReference type="OrthoDB" id="5376590at2759"/>
<evidence type="ECO:0000256" key="10">
    <source>
        <dbReference type="ARBA" id="ARBA00070160"/>
    </source>
</evidence>
<evidence type="ECO:0000256" key="7">
    <source>
        <dbReference type="ARBA" id="ARBA00023002"/>
    </source>
</evidence>
<keyword evidence="7" id="KW-0560">Oxidoreductase</keyword>
<dbReference type="EMBL" id="JH711574">
    <property type="protein sequence ID" value="EIW85220.1"/>
    <property type="molecule type" value="Genomic_DNA"/>
</dbReference>
<dbReference type="OMA" id="ERYSMFI"/>
<keyword evidence="4" id="KW-0874">Quinone</keyword>
<keyword evidence="5" id="KW-0274">FAD</keyword>
<dbReference type="GeneID" id="19209996"/>
<evidence type="ECO:0000256" key="1">
    <source>
        <dbReference type="ARBA" id="ARBA00001974"/>
    </source>
</evidence>
<evidence type="ECO:0000256" key="9">
    <source>
        <dbReference type="ARBA" id="ARBA00060891"/>
    </source>
</evidence>
<evidence type="ECO:0000256" key="2">
    <source>
        <dbReference type="ARBA" id="ARBA00004173"/>
    </source>
</evidence>
<comment type="subcellular location">
    <subcellularLocation>
        <location evidence="2">Mitochondrion</location>
    </subcellularLocation>
</comment>
<dbReference type="InterPro" id="IPR015904">
    <property type="entry name" value="Sulphide_quinone_reductase"/>
</dbReference>
<dbReference type="PANTHER" id="PTHR10632">
    <property type="entry name" value="SULFIDE:QUINONE OXIDOREDUCTASE"/>
    <property type="match status" value="1"/>
</dbReference>